<gene>
    <name evidence="3" type="ORF">LZC94_26970</name>
</gene>
<sequence>MVAIAILGLSLTVILSAQGGLTTSTRRAANMANAVEYGRCKMTEVEEKLLKLGYPELDDLQSQIPCCNDDTDTMYTCDTRVEKVLLPNPPSNSLGDGGAAGPSPSGSASLGGGQTPFVLNPAGGAQLNLSMDAGLQGLGNALNAAGGADGLISMAMGIVYPTLKPMMEASIRRLTVTVHWKEGSQEKELSMVQYVTNPQRGNLLSGAVLPPGADPNAVGGAGGTGTGGTGTGGTGTGGTGGTGTGGK</sequence>
<feature type="compositionally biased region" description="Gly residues" evidence="1">
    <location>
        <begin position="219"/>
        <end position="247"/>
    </location>
</feature>
<dbReference type="Proteomes" id="UP001370348">
    <property type="component" value="Chromosome"/>
</dbReference>
<reference evidence="3 4" key="1">
    <citation type="submission" date="2021-12" db="EMBL/GenBank/DDBJ databases">
        <title>Discovery of the Pendulisporaceae a myxobacterial family with distinct sporulation behavior and unique specialized metabolism.</title>
        <authorList>
            <person name="Garcia R."/>
            <person name="Popoff A."/>
            <person name="Bader C.D."/>
            <person name="Loehr J."/>
            <person name="Walesch S."/>
            <person name="Walt C."/>
            <person name="Boldt J."/>
            <person name="Bunk B."/>
            <person name="Haeckl F.J.F.P.J."/>
            <person name="Gunesch A.P."/>
            <person name="Birkelbach J."/>
            <person name="Nuebel U."/>
            <person name="Pietschmann T."/>
            <person name="Bach T."/>
            <person name="Mueller R."/>
        </authorList>
    </citation>
    <scope>NUCLEOTIDE SEQUENCE [LARGE SCALE GENOMIC DNA]</scope>
    <source>
        <strain evidence="3 4">MSr11954</strain>
    </source>
</reference>
<evidence type="ECO:0000256" key="1">
    <source>
        <dbReference type="SAM" id="MobiDB-lite"/>
    </source>
</evidence>
<feature type="signal peptide" evidence="2">
    <location>
        <begin position="1"/>
        <end position="19"/>
    </location>
</feature>
<dbReference type="EMBL" id="CP089984">
    <property type="protein sequence ID" value="WXB20253.1"/>
    <property type="molecule type" value="Genomic_DNA"/>
</dbReference>
<evidence type="ECO:0000256" key="2">
    <source>
        <dbReference type="SAM" id="SignalP"/>
    </source>
</evidence>
<evidence type="ECO:0000313" key="4">
    <source>
        <dbReference type="Proteomes" id="UP001370348"/>
    </source>
</evidence>
<protein>
    <submittedName>
        <fullName evidence="3">Uncharacterized protein</fullName>
    </submittedName>
</protein>
<feature type="region of interest" description="Disordered" evidence="1">
    <location>
        <begin position="208"/>
        <end position="247"/>
    </location>
</feature>
<name>A0ABZ2MCL6_9BACT</name>
<keyword evidence="2" id="KW-0732">Signal</keyword>
<organism evidence="3 4">
    <name type="scientific">Pendulispora albinea</name>
    <dbReference type="NCBI Taxonomy" id="2741071"/>
    <lineage>
        <taxon>Bacteria</taxon>
        <taxon>Pseudomonadati</taxon>
        <taxon>Myxococcota</taxon>
        <taxon>Myxococcia</taxon>
        <taxon>Myxococcales</taxon>
        <taxon>Sorangiineae</taxon>
        <taxon>Pendulisporaceae</taxon>
        <taxon>Pendulispora</taxon>
    </lineage>
</organism>
<accession>A0ABZ2MCL6</accession>
<feature type="region of interest" description="Disordered" evidence="1">
    <location>
        <begin position="86"/>
        <end position="115"/>
    </location>
</feature>
<evidence type="ECO:0000313" key="3">
    <source>
        <dbReference type="EMBL" id="WXB20253.1"/>
    </source>
</evidence>
<feature type="chain" id="PRO_5045938685" evidence="2">
    <location>
        <begin position="20"/>
        <end position="247"/>
    </location>
</feature>
<proteinExistence type="predicted"/>
<keyword evidence="4" id="KW-1185">Reference proteome</keyword>